<dbReference type="EMBL" id="AM406670">
    <property type="protein sequence ID" value="CAL93692.1"/>
    <property type="molecule type" value="Genomic_DNA"/>
</dbReference>
<dbReference type="STRING" id="62928.azo1075"/>
<dbReference type="InterPro" id="IPR030865">
    <property type="entry name" value="LapB"/>
</dbReference>
<protein>
    <recommendedName>
        <fullName evidence="4">Lipopolysaccharide assembly protein B</fullName>
    </recommendedName>
</protein>
<keyword evidence="4" id="KW-1133">Transmembrane helix</keyword>
<keyword evidence="6" id="KW-0328">Glycosyltransferase</keyword>
<keyword evidence="4" id="KW-0997">Cell inner membrane</keyword>
<dbReference type="Pfam" id="PF18073">
    <property type="entry name" value="Zn_ribbon_LapB"/>
    <property type="match status" value="1"/>
</dbReference>
<keyword evidence="1 4" id="KW-0479">Metal-binding</keyword>
<dbReference type="GO" id="GO:0005506">
    <property type="term" value="F:iron ion binding"/>
    <property type="evidence" value="ECO:0007669"/>
    <property type="project" value="UniProtKB-UniRule"/>
</dbReference>
<dbReference type="OrthoDB" id="507476at2"/>
<keyword evidence="2 4" id="KW-0677">Repeat</keyword>
<proteinExistence type="inferred from homology"/>
<dbReference type="InterPro" id="IPR051012">
    <property type="entry name" value="CellSynth/LPSAsmb/PSIAsmb"/>
</dbReference>
<name>A1K4D7_AZOSB</name>
<dbReference type="PANTHER" id="PTHR45586">
    <property type="entry name" value="TPR REPEAT-CONTAINING PROTEIN PA4667"/>
    <property type="match status" value="1"/>
</dbReference>
<comment type="subcellular location">
    <subcellularLocation>
        <location evidence="4">Cell inner membrane</location>
        <topology evidence="4">Single-pass membrane protein</topology>
        <orientation evidence="4">Cytoplasmic side</orientation>
    </subcellularLocation>
</comment>
<evidence type="ECO:0000259" key="5">
    <source>
        <dbReference type="Pfam" id="PF18073"/>
    </source>
</evidence>
<dbReference type="RefSeq" id="WP_011764809.1">
    <property type="nucleotide sequence ID" value="NC_008702.1"/>
</dbReference>
<feature type="binding site" evidence="4">
    <location>
        <position position="356"/>
    </location>
    <ligand>
        <name>Fe cation</name>
        <dbReference type="ChEBI" id="CHEBI:24875"/>
    </ligand>
</feature>
<feature type="binding site" evidence="4">
    <location>
        <position position="373"/>
    </location>
    <ligand>
        <name>Fe cation</name>
        <dbReference type="ChEBI" id="CHEBI:24875"/>
    </ligand>
</feature>
<dbReference type="AlphaFoldDB" id="A1K4D7"/>
<organism evidence="6 7">
    <name type="scientific">Azoarcus sp. (strain BH72)</name>
    <dbReference type="NCBI Taxonomy" id="418699"/>
    <lineage>
        <taxon>Bacteria</taxon>
        <taxon>Pseudomonadati</taxon>
        <taxon>Pseudomonadota</taxon>
        <taxon>Betaproteobacteria</taxon>
        <taxon>Rhodocyclales</taxon>
        <taxon>Zoogloeaceae</taxon>
        <taxon>Azoarcus</taxon>
    </lineage>
</organism>
<dbReference type="SMART" id="SM00028">
    <property type="entry name" value="TPR"/>
    <property type="match status" value="5"/>
</dbReference>
<dbReference type="SUPFAM" id="SSF48452">
    <property type="entry name" value="TPR-like"/>
    <property type="match status" value="2"/>
</dbReference>
<dbReference type="Gene3D" id="1.25.40.10">
    <property type="entry name" value="Tetratricopeptide repeat domain"/>
    <property type="match status" value="2"/>
</dbReference>
<feature type="domain" description="LapB rubredoxin metal binding" evidence="5">
    <location>
        <begin position="354"/>
        <end position="378"/>
    </location>
</feature>
<dbReference type="KEGG" id="azo:azo1075"/>
<keyword evidence="4" id="KW-0472">Membrane</keyword>
<evidence type="ECO:0000313" key="6">
    <source>
        <dbReference type="EMBL" id="CAL93692.1"/>
    </source>
</evidence>
<dbReference type="InterPro" id="IPR019734">
    <property type="entry name" value="TPR_rpt"/>
</dbReference>
<comment type="similarity">
    <text evidence="4">Belongs to the LapB family.</text>
</comment>
<keyword evidence="4" id="KW-0408">Iron</keyword>
<dbReference type="GO" id="GO:0046890">
    <property type="term" value="P:regulation of lipid biosynthetic process"/>
    <property type="evidence" value="ECO:0007669"/>
    <property type="project" value="UniProtKB-UniRule"/>
</dbReference>
<keyword evidence="4" id="KW-1003">Cell membrane</keyword>
<feature type="binding site" evidence="4">
    <location>
        <position position="359"/>
    </location>
    <ligand>
        <name>Fe cation</name>
        <dbReference type="ChEBI" id="CHEBI:24875"/>
    </ligand>
</feature>
<dbReference type="InterPro" id="IPR041166">
    <property type="entry name" value="Rubredoxin_2"/>
</dbReference>
<dbReference type="Pfam" id="PF13432">
    <property type="entry name" value="TPR_16"/>
    <property type="match status" value="2"/>
</dbReference>
<dbReference type="Proteomes" id="UP000002588">
    <property type="component" value="Chromosome"/>
</dbReference>
<evidence type="ECO:0000256" key="4">
    <source>
        <dbReference type="HAMAP-Rule" id="MF_00994"/>
    </source>
</evidence>
<feature type="binding site" evidence="4">
    <location>
        <position position="370"/>
    </location>
    <ligand>
        <name>Fe cation</name>
        <dbReference type="ChEBI" id="CHEBI:24875"/>
    </ligand>
</feature>
<dbReference type="HAMAP" id="MF_00994">
    <property type="entry name" value="LPS_assembly_LapB"/>
    <property type="match status" value="1"/>
</dbReference>
<dbReference type="InterPro" id="IPR011990">
    <property type="entry name" value="TPR-like_helical_dom_sf"/>
</dbReference>
<evidence type="ECO:0000256" key="1">
    <source>
        <dbReference type="ARBA" id="ARBA00022723"/>
    </source>
</evidence>
<evidence type="ECO:0000256" key="3">
    <source>
        <dbReference type="ARBA" id="ARBA00022803"/>
    </source>
</evidence>
<dbReference type="PANTHER" id="PTHR45586:SF1">
    <property type="entry name" value="LIPOPOLYSACCHARIDE ASSEMBLY PROTEIN B"/>
    <property type="match status" value="1"/>
</dbReference>
<keyword evidence="7" id="KW-1185">Reference proteome</keyword>
<reference evidence="6 7" key="1">
    <citation type="journal article" date="2006" name="Nat. Biotechnol.">
        <title>Complete genome of the mutualistic, N2-fixing grass endophyte Azoarcus sp. strain BH72.</title>
        <authorList>
            <person name="Krause A."/>
            <person name="Ramakumar A."/>
            <person name="Bartels D."/>
            <person name="Battistoni F."/>
            <person name="Bekel T."/>
            <person name="Boch J."/>
            <person name="Boehm M."/>
            <person name="Friedrich F."/>
            <person name="Hurek T."/>
            <person name="Krause L."/>
            <person name="Linke B."/>
            <person name="McHardy A.C."/>
            <person name="Sarkar A."/>
            <person name="Schneiker S."/>
            <person name="Syed A.A."/>
            <person name="Thauer R."/>
            <person name="Vorhoelter F.-J."/>
            <person name="Weidner S."/>
            <person name="Puehler A."/>
            <person name="Reinhold-Hurek B."/>
            <person name="Kaiser O."/>
            <person name="Goesmann A."/>
        </authorList>
    </citation>
    <scope>NUCLEOTIDE SEQUENCE [LARGE SCALE GENOMIC DNA]</scope>
    <source>
        <strain evidence="6 7">BH72</strain>
    </source>
</reference>
<dbReference type="GO" id="GO:0009898">
    <property type="term" value="C:cytoplasmic side of plasma membrane"/>
    <property type="evidence" value="ECO:0007669"/>
    <property type="project" value="UniProtKB-UniRule"/>
</dbReference>
<dbReference type="GO" id="GO:0016757">
    <property type="term" value="F:glycosyltransferase activity"/>
    <property type="evidence" value="ECO:0007669"/>
    <property type="project" value="UniProtKB-KW"/>
</dbReference>
<dbReference type="NCBIfam" id="NF008755">
    <property type="entry name" value="PRK11788.1-3"/>
    <property type="match status" value="1"/>
</dbReference>
<dbReference type="KEGG" id="aoa:dqs_1183"/>
<keyword evidence="6" id="KW-0808">Transferase</keyword>
<dbReference type="GO" id="GO:0008653">
    <property type="term" value="P:lipopolysaccharide metabolic process"/>
    <property type="evidence" value="ECO:0007669"/>
    <property type="project" value="InterPro"/>
</dbReference>
<dbReference type="NCBIfam" id="NF008757">
    <property type="entry name" value="PRK11788.1-5"/>
    <property type="match status" value="1"/>
</dbReference>
<evidence type="ECO:0000313" key="7">
    <source>
        <dbReference type="Proteomes" id="UP000002588"/>
    </source>
</evidence>
<accession>A1K4D7</accession>
<keyword evidence="4" id="KW-0812">Transmembrane</keyword>
<comment type="function">
    <text evidence="4">Modulates cellular lipopolysaccharide (LPS) levels by regulating LpxC, which is involved in lipid A biosynthesis. May act by modulating the proteolytic activity of FtsH towards LpxC. May also coordinate assembly of proteins involved in LPS synthesis at the plasma membrane.</text>
</comment>
<keyword evidence="3 4" id="KW-0802">TPR repeat</keyword>
<evidence type="ECO:0000256" key="2">
    <source>
        <dbReference type="ARBA" id="ARBA00022737"/>
    </source>
</evidence>
<dbReference type="HOGENOM" id="CLU_059365_1_0_4"/>
<gene>
    <name evidence="4" type="primary">lapB</name>
    <name evidence="6" type="ordered locus">azo1075</name>
</gene>
<feature type="topological domain" description="Cytoplasmic" evidence="4">
    <location>
        <begin position="23"/>
        <end position="391"/>
    </location>
</feature>
<dbReference type="eggNOG" id="COG2956">
    <property type="taxonomic scope" value="Bacteria"/>
</dbReference>
<sequence length="391" mass="45171">MEIEFWWLLALPLFFALGWLAARIDIRQVVQESRALPRSYLAGLNFLLNEQPDKAIDAFIEAVRIDPQTVELHFALGSLFRRRGETDRAIRLHQLLVDRDDLNEDQRLQALGELGQDFLKAGLLDRAETVFLKLRDTRANDVALRYLLEIYQQEKDWAKAIEIARALPDHEEAMWRKEVASFHCELATTALADSRFPDVRRHIDEALAINRSCVRASLIEGDLYAAQGRDEDALEAWKRIESQDPVYLSLAAERVMDAYGRLGRVEQGHMLLRSWLDRHASLDLLDELFQWEIEKLGPKAAYDLVREELRRNPTLLGLDKLLEAALLAAPAEQRGDIELVKQLIHGHTRKVARYRCESCGFKARQFHWHCPACGGWETYPPRRTEEFDLEP</sequence>